<keyword evidence="2" id="KW-1185">Reference proteome</keyword>
<name>A0ABD2XPB6_9HYME</name>
<gene>
    <name evidence="1" type="ORF">TKK_000971</name>
</gene>
<dbReference type="EMBL" id="JBJJXI010000018">
    <property type="protein sequence ID" value="KAL3406848.1"/>
    <property type="molecule type" value="Genomic_DNA"/>
</dbReference>
<evidence type="ECO:0000313" key="1">
    <source>
        <dbReference type="EMBL" id="KAL3406848.1"/>
    </source>
</evidence>
<evidence type="ECO:0000313" key="2">
    <source>
        <dbReference type="Proteomes" id="UP001627154"/>
    </source>
</evidence>
<proteinExistence type="predicted"/>
<dbReference type="AlphaFoldDB" id="A0ABD2XPB6"/>
<accession>A0ABD2XPB6</accession>
<protein>
    <submittedName>
        <fullName evidence="1">Uncharacterized protein</fullName>
    </submittedName>
</protein>
<dbReference type="Proteomes" id="UP001627154">
    <property type="component" value="Unassembled WGS sequence"/>
</dbReference>
<sequence>MKTICDHIAYKETSETLTTAGDEYVFDSLHNHIKIENYESLSFHEILQVQKIIRKRYFKELDLMNAKFVTNHLDSKVISNVT</sequence>
<comment type="caution">
    <text evidence="1">The sequence shown here is derived from an EMBL/GenBank/DDBJ whole genome shotgun (WGS) entry which is preliminary data.</text>
</comment>
<reference evidence="1 2" key="1">
    <citation type="journal article" date="2024" name="bioRxiv">
        <title>A reference genome for Trichogramma kaykai: A tiny desert-dwelling parasitoid wasp with competing sex-ratio distorters.</title>
        <authorList>
            <person name="Culotta J."/>
            <person name="Lindsey A.R."/>
        </authorList>
    </citation>
    <scope>NUCLEOTIDE SEQUENCE [LARGE SCALE GENOMIC DNA]</scope>
    <source>
        <strain evidence="1 2">KSX58</strain>
    </source>
</reference>
<organism evidence="1 2">
    <name type="scientific">Trichogramma kaykai</name>
    <dbReference type="NCBI Taxonomy" id="54128"/>
    <lineage>
        <taxon>Eukaryota</taxon>
        <taxon>Metazoa</taxon>
        <taxon>Ecdysozoa</taxon>
        <taxon>Arthropoda</taxon>
        <taxon>Hexapoda</taxon>
        <taxon>Insecta</taxon>
        <taxon>Pterygota</taxon>
        <taxon>Neoptera</taxon>
        <taxon>Endopterygota</taxon>
        <taxon>Hymenoptera</taxon>
        <taxon>Apocrita</taxon>
        <taxon>Proctotrupomorpha</taxon>
        <taxon>Chalcidoidea</taxon>
        <taxon>Trichogrammatidae</taxon>
        <taxon>Trichogramma</taxon>
    </lineage>
</organism>